<evidence type="ECO:0000313" key="3">
    <source>
        <dbReference type="EMBL" id="POG55004.1"/>
    </source>
</evidence>
<feature type="compositionally biased region" description="Polar residues" evidence="1">
    <location>
        <begin position="261"/>
        <end position="270"/>
    </location>
</feature>
<dbReference type="EMBL" id="LOPW02000017">
    <property type="protein sequence ID" value="POG55004.1"/>
    <property type="molecule type" value="Genomic_DNA"/>
</dbReference>
<feature type="region of interest" description="Disordered" evidence="1">
    <location>
        <begin position="239"/>
        <end position="270"/>
    </location>
</feature>
<reference evidence="3" key="1">
    <citation type="submission" date="2017-08" db="EMBL/GenBank/DDBJ databases">
        <title>Haloferax marisrubri sp. nov., isolated from the Discovery deep brine-seawater interface in the Red Sea.</title>
        <authorList>
            <person name="Zhang G."/>
            <person name="Stingl U."/>
        </authorList>
    </citation>
    <scope>NUCLEOTIDE SEQUENCE [LARGE SCALE GENOMIC DNA]</scope>
    <source>
        <strain evidence="3">SB3</strain>
    </source>
</reference>
<protein>
    <submittedName>
        <fullName evidence="3">Alpha/beta hydrolase</fullName>
    </submittedName>
</protein>
<dbReference type="Gene3D" id="3.40.50.1820">
    <property type="entry name" value="alpha/beta hydrolase"/>
    <property type="match status" value="1"/>
</dbReference>
<accession>A0A2P4NPE9</accession>
<comment type="caution">
    <text evidence="3">The sequence shown here is derived from an EMBL/GenBank/DDBJ whole genome shotgun (WGS) entry which is preliminary data.</text>
</comment>
<keyword evidence="3" id="KW-0378">Hydrolase</keyword>
<dbReference type="InterPro" id="IPR029058">
    <property type="entry name" value="AB_hydrolase_fold"/>
</dbReference>
<dbReference type="SUPFAM" id="SSF53474">
    <property type="entry name" value="alpha/beta-Hydrolases"/>
    <property type="match status" value="1"/>
</dbReference>
<proteinExistence type="predicted"/>
<name>A0A2P4NPE9_9EURY</name>
<evidence type="ECO:0000259" key="2">
    <source>
        <dbReference type="Pfam" id="PF12697"/>
    </source>
</evidence>
<evidence type="ECO:0000313" key="4">
    <source>
        <dbReference type="Proteomes" id="UP000053621"/>
    </source>
</evidence>
<dbReference type="Proteomes" id="UP000053621">
    <property type="component" value="Unassembled WGS sequence"/>
</dbReference>
<organism evidence="3 4">
    <name type="scientific">Haloferax marisrubri</name>
    <dbReference type="NCBI Taxonomy" id="1544719"/>
    <lineage>
        <taxon>Archaea</taxon>
        <taxon>Methanobacteriati</taxon>
        <taxon>Methanobacteriota</taxon>
        <taxon>Stenosarchaea group</taxon>
        <taxon>Halobacteria</taxon>
        <taxon>Halobacteriales</taxon>
        <taxon>Haloferacaceae</taxon>
        <taxon>Haloferax</taxon>
    </lineage>
</organism>
<evidence type="ECO:0000256" key="1">
    <source>
        <dbReference type="SAM" id="MobiDB-lite"/>
    </source>
</evidence>
<dbReference type="AlphaFoldDB" id="A0A2P4NPE9"/>
<keyword evidence="4" id="KW-1185">Reference proteome</keyword>
<dbReference type="InterPro" id="IPR000073">
    <property type="entry name" value="AB_hydrolase_1"/>
</dbReference>
<gene>
    <name evidence="3" type="ORF">AUR65_014900</name>
</gene>
<dbReference type="GO" id="GO:0016787">
    <property type="term" value="F:hydrolase activity"/>
    <property type="evidence" value="ECO:0007669"/>
    <property type="project" value="UniProtKB-KW"/>
</dbReference>
<sequence length="270" mass="29625">MRLRSRRRRPTVRVTQHGDPGDDDLLFVLGWGNKPGHRSVEWLLDRLTYEGYHVHAVELPTNGWEFERQYVNPVRAYAVDRDIDLVLSHSTGGLVAAHLDLAVRNVFLSPWWGMAASGLDRLLLPLVRRLPTTRPLVPSGISREDLGELKLAAELADGPANASPAFLRMIHGAQESLPPFNPDDVVFVSLSDRVVDVRAIGDRTPSANLVPYDGGHEFFASERRERTLSMVFDALDGADASSLRSGGSDAPGSTGPDDSADGTQRPQSMD</sequence>
<feature type="domain" description="AB hydrolase-1" evidence="2">
    <location>
        <begin position="36"/>
        <end position="225"/>
    </location>
</feature>
<dbReference type="Pfam" id="PF12697">
    <property type="entry name" value="Abhydrolase_6"/>
    <property type="match status" value="1"/>
</dbReference>